<name>A0A239TI81_9FIRM</name>
<evidence type="ECO:0000313" key="11">
    <source>
        <dbReference type="Proteomes" id="UP000215383"/>
    </source>
</evidence>
<feature type="transmembrane region" description="Helical" evidence="7">
    <location>
        <begin position="247"/>
        <end position="264"/>
    </location>
</feature>
<reference evidence="10 11" key="1">
    <citation type="submission" date="2017-06" db="EMBL/GenBank/DDBJ databases">
        <authorList>
            <consortium name="Pathogen Informatics"/>
        </authorList>
    </citation>
    <scope>NUCLEOTIDE SEQUENCE [LARGE SCALE GENOMIC DNA]</scope>
    <source>
        <strain evidence="10 11">NCTC10570</strain>
    </source>
</reference>
<evidence type="ECO:0000259" key="9">
    <source>
        <dbReference type="Pfam" id="PF12821"/>
    </source>
</evidence>
<dbReference type="GO" id="GO:0015744">
    <property type="term" value="P:succinate transport"/>
    <property type="evidence" value="ECO:0007669"/>
    <property type="project" value="TreeGrafter"/>
</dbReference>
<evidence type="ECO:0000256" key="4">
    <source>
        <dbReference type="ARBA" id="ARBA00022989"/>
    </source>
</evidence>
<keyword evidence="2" id="KW-1003">Cell membrane</keyword>
<gene>
    <name evidence="10" type="primary">yjjP_1</name>
    <name evidence="10" type="ORF">SAMEA4364220_00775</name>
</gene>
<comment type="subcellular location">
    <subcellularLocation>
        <location evidence="1">Cell membrane</location>
        <topology evidence="1">Multi-pass membrane protein</topology>
    </subcellularLocation>
</comment>
<evidence type="ECO:0000259" key="8">
    <source>
        <dbReference type="Pfam" id="PF06738"/>
    </source>
</evidence>
<dbReference type="InterPro" id="IPR010619">
    <property type="entry name" value="ThrE-like_N"/>
</dbReference>
<comment type="similarity">
    <text evidence="6">Belongs to the ThrE exporter (TC 2.A.79) family.</text>
</comment>
<feature type="transmembrane region" description="Helical" evidence="7">
    <location>
        <begin position="209"/>
        <end position="226"/>
    </location>
</feature>
<feature type="domain" description="Threonine/Serine exporter ThrE" evidence="9">
    <location>
        <begin position="286"/>
        <end position="418"/>
    </location>
</feature>
<feature type="transmembrane region" description="Helical" evidence="7">
    <location>
        <begin position="183"/>
        <end position="203"/>
    </location>
</feature>
<dbReference type="InterPro" id="IPR024528">
    <property type="entry name" value="ThrE_2"/>
</dbReference>
<dbReference type="Pfam" id="PF12821">
    <property type="entry name" value="ThrE_2"/>
    <property type="match status" value="1"/>
</dbReference>
<dbReference type="eggNOG" id="COG3610">
    <property type="taxonomic scope" value="Bacteria"/>
</dbReference>
<dbReference type="Pfam" id="PF06738">
    <property type="entry name" value="ThrE"/>
    <property type="match status" value="1"/>
</dbReference>
<protein>
    <submittedName>
        <fullName evidence="10">Inner membrane protein YjjP</fullName>
    </submittedName>
</protein>
<feature type="transmembrane region" description="Helical" evidence="7">
    <location>
        <begin position="402"/>
        <end position="420"/>
    </location>
</feature>
<sequence>MTDYLEQNNLKNLKNDDEVERKIQLILRVGKVLMESGADTNRIVRNMKRVGVFMKIPERRLQIHITFTTIMVNINTGDKSITNFQKCYRHGVDMTAISGISKLSWRAIEQDYSLNEFEKELRFICLRRRYYKKPLVMISAGLACGGFSLLFGGDLLAFVYTSICAMIGYWTRMKCNLLNFNSYASIAISAFVATICAYFIHFLPTQTPWHPLIACSLFIVPGIPLINAIDDLVDNFITAGMTRAMNTLLMIGSMTFGIAFAIKLCHVQDFISLSIISSNSFLVCAIASAVAAIGFATIFNMPPRLLIVVACGAVISVGVRNFLMLKCDYSQATASLIGAVIVSLLSLKAVHIVHAPSHVLTIPSVIPLIPGVFMYRLLFSIINLENVNNMSYHHVLNNGVNTTLILLAIAVGVAIPNIFFRNYINKLKEDKLIFLVKAKSKKA</sequence>
<evidence type="ECO:0000256" key="1">
    <source>
        <dbReference type="ARBA" id="ARBA00004651"/>
    </source>
</evidence>
<dbReference type="AlphaFoldDB" id="A0A239TI81"/>
<keyword evidence="5 7" id="KW-0472">Membrane</keyword>
<dbReference type="GO" id="GO:0005886">
    <property type="term" value="C:plasma membrane"/>
    <property type="evidence" value="ECO:0007669"/>
    <property type="project" value="UniProtKB-SubCell"/>
</dbReference>
<evidence type="ECO:0000256" key="2">
    <source>
        <dbReference type="ARBA" id="ARBA00022475"/>
    </source>
</evidence>
<keyword evidence="3 7" id="KW-0812">Transmembrane</keyword>
<feature type="transmembrane region" description="Helical" evidence="7">
    <location>
        <begin position="329"/>
        <end position="347"/>
    </location>
</feature>
<evidence type="ECO:0000256" key="7">
    <source>
        <dbReference type="SAM" id="Phobius"/>
    </source>
</evidence>
<dbReference type="GO" id="GO:0022857">
    <property type="term" value="F:transmembrane transporter activity"/>
    <property type="evidence" value="ECO:0007669"/>
    <property type="project" value="InterPro"/>
</dbReference>
<feature type="domain" description="Threonine/serine exporter-like N-terminal" evidence="8">
    <location>
        <begin position="25"/>
        <end position="264"/>
    </location>
</feature>
<organism evidence="10 11">
    <name type="scientific">Megamonas hypermegale</name>
    <dbReference type="NCBI Taxonomy" id="158847"/>
    <lineage>
        <taxon>Bacteria</taxon>
        <taxon>Bacillati</taxon>
        <taxon>Bacillota</taxon>
        <taxon>Negativicutes</taxon>
        <taxon>Selenomonadales</taxon>
        <taxon>Selenomonadaceae</taxon>
        <taxon>Megamonas</taxon>
    </lineage>
</organism>
<dbReference type="eggNOG" id="COG2966">
    <property type="taxonomic scope" value="Bacteria"/>
</dbReference>
<dbReference type="Proteomes" id="UP000215383">
    <property type="component" value="Chromosome 1"/>
</dbReference>
<dbReference type="InterPro" id="IPR050539">
    <property type="entry name" value="ThrE_Dicarb/AminoAcid_Exp"/>
</dbReference>
<dbReference type="PANTHER" id="PTHR34390">
    <property type="entry name" value="UPF0442 PROTEIN YJJB-RELATED"/>
    <property type="match status" value="1"/>
</dbReference>
<accession>A0A239TI81</accession>
<feature type="transmembrane region" description="Helical" evidence="7">
    <location>
        <begin position="359"/>
        <end position="382"/>
    </location>
</feature>
<feature type="transmembrane region" description="Helical" evidence="7">
    <location>
        <begin position="305"/>
        <end position="323"/>
    </location>
</feature>
<proteinExistence type="inferred from homology"/>
<dbReference type="GeneID" id="78506800"/>
<keyword evidence="11" id="KW-1185">Reference proteome</keyword>
<feature type="transmembrane region" description="Helical" evidence="7">
    <location>
        <begin position="130"/>
        <end position="149"/>
    </location>
</feature>
<evidence type="ECO:0000313" key="10">
    <source>
        <dbReference type="EMBL" id="SNU97531.1"/>
    </source>
</evidence>
<dbReference type="EMBL" id="LT906446">
    <property type="protein sequence ID" value="SNU97531.1"/>
    <property type="molecule type" value="Genomic_DNA"/>
</dbReference>
<keyword evidence="4 7" id="KW-1133">Transmembrane helix</keyword>
<dbReference type="RefSeq" id="WP_036254416.1">
    <property type="nucleotide sequence ID" value="NZ_LT906446.1"/>
</dbReference>
<evidence type="ECO:0000256" key="5">
    <source>
        <dbReference type="ARBA" id="ARBA00023136"/>
    </source>
</evidence>
<feature type="transmembrane region" description="Helical" evidence="7">
    <location>
        <begin position="270"/>
        <end position="298"/>
    </location>
</feature>
<evidence type="ECO:0000256" key="6">
    <source>
        <dbReference type="ARBA" id="ARBA00034125"/>
    </source>
</evidence>
<dbReference type="PANTHER" id="PTHR34390:SF2">
    <property type="entry name" value="SUCCINATE TRANSPORTER SUBUNIT YJJP-RELATED"/>
    <property type="match status" value="1"/>
</dbReference>
<evidence type="ECO:0000256" key="3">
    <source>
        <dbReference type="ARBA" id="ARBA00022692"/>
    </source>
</evidence>